<feature type="compositionally biased region" description="Basic residues" evidence="9">
    <location>
        <begin position="647"/>
        <end position="659"/>
    </location>
</feature>
<dbReference type="GO" id="GO:0008033">
    <property type="term" value="P:tRNA processing"/>
    <property type="evidence" value="ECO:0007669"/>
    <property type="project" value="UniProtKB-UniRule"/>
</dbReference>
<keyword evidence="8" id="KW-0699">rRNA-binding</keyword>
<reference evidence="12 13" key="1">
    <citation type="journal article" date="2014" name="Antonie Van Leeuwenhoek">
        <title>Hyphomonas beringensis sp. nov. and Hyphomonas chukchiensis sp. nov., isolated from surface seawater of the Bering Sea and Chukchi Sea.</title>
        <authorList>
            <person name="Li C."/>
            <person name="Lai Q."/>
            <person name="Li G."/>
            <person name="Dong C."/>
            <person name="Wang J."/>
            <person name="Liao Y."/>
            <person name="Shao Z."/>
        </authorList>
    </citation>
    <scope>NUCLEOTIDE SEQUENCE [LARGE SCALE GENOMIC DNA]</scope>
    <source>
        <strain evidence="12 13">PS728</strain>
    </source>
</reference>
<dbReference type="PANTHER" id="PTHR30001:SF1">
    <property type="entry name" value="RIBONUCLEASE E_G-LIKE PROTEIN, CHLOROPLASTIC"/>
    <property type="match status" value="1"/>
</dbReference>
<dbReference type="Proteomes" id="UP000027100">
    <property type="component" value="Unassembled WGS sequence"/>
</dbReference>
<keyword evidence="8" id="KW-1003">Cell membrane</keyword>
<dbReference type="InterPro" id="IPR028878">
    <property type="entry name" value="RNase_E"/>
</dbReference>
<proteinExistence type="inferred from homology"/>
<dbReference type="InterPro" id="IPR012340">
    <property type="entry name" value="NA-bd_OB-fold"/>
</dbReference>
<feature type="compositionally biased region" description="Basic and acidic residues" evidence="9">
    <location>
        <begin position="633"/>
        <end position="646"/>
    </location>
</feature>
<feature type="compositionally biased region" description="Low complexity" evidence="9">
    <location>
        <begin position="875"/>
        <end position="889"/>
    </location>
</feature>
<dbReference type="InterPro" id="IPR048583">
    <property type="entry name" value="RNase_E_G_thioredoxin-like"/>
</dbReference>
<protein>
    <recommendedName>
        <fullName evidence="8">Ribonuclease E</fullName>
        <shortName evidence="8">RNase E</shortName>
        <ecNumber evidence="8">3.1.26.12</ecNumber>
    </recommendedName>
</protein>
<dbReference type="InterPro" id="IPR019307">
    <property type="entry name" value="RNA-bd_AU-1/RNase_E/G"/>
</dbReference>
<keyword evidence="8" id="KW-0820">tRNA-binding</keyword>
<accession>A0A062VD92</accession>
<dbReference type="GO" id="GO:0019843">
    <property type="term" value="F:rRNA binding"/>
    <property type="evidence" value="ECO:0007669"/>
    <property type="project" value="UniProtKB-KW"/>
</dbReference>
<evidence type="ECO:0000313" key="13">
    <source>
        <dbReference type="Proteomes" id="UP000027100"/>
    </source>
</evidence>
<dbReference type="PANTHER" id="PTHR30001">
    <property type="entry name" value="RIBONUCLEASE"/>
    <property type="match status" value="1"/>
</dbReference>
<dbReference type="eggNOG" id="COG1530">
    <property type="taxonomic scope" value="Bacteria"/>
</dbReference>
<dbReference type="Gene3D" id="2.40.50.140">
    <property type="entry name" value="Nucleic acid-binding proteins"/>
    <property type="match status" value="1"/>
</dbReference>
<keyword evidence="8" id="KW-0819">tRNA processing</keyword>
<feature type="domain" description="RNase E/G thioredoxin-like" evidence="11">
    <location>
        <begin position="497"/>
        <end position="580"/>
    </location>
</feature>
<evidence type="ECO:0000256" key="7">
    <source>
        <dbReference type="ARBA" id="ARBA00022884"/>
    </source>
</evidence>
<evidence type="ECO:0000259" key="10">
    <source>
        <dbReference type="Pfam" id="PF10150"/>
    </source>
</evidence>
<dbReference type="AlphaFoldDB" id="A0A062VD92"/>
<dbReference type="STRING" id="1280954.HPO_00685"/>
<keyword evidence="5 8" id="KW-0378">Hydrolase</keyword>
<feature type="compositionally biased region" description="Basic residues" evidence="9">
    <location>
        <begin position="169"/>
        <end position="180"/>
    </location>
</feature>
<evidence type="ECO:0000256" key="4">
    <source>
        <dbReference type="ARBA" id="ARBA00022759"/>
    </source>
</evidence>
<comment type="subcellular location">
    <subcellularLocation>
        <location evidence="8">Cytoplasm</location>
    </subcellularLocation>
    <subcellularLocation>
        <location evidence="8">Cell inner membrane</location>
        <topology evidence="8">Peripheral membrane protein</topology>
        <orientation evidence="8">Cytoplasmic side</orientation>
    </subcellularLocation>
</comment>
<dbReference type="InterPro" id="IPR004659">
    <property type="entry name" value="RNase_E/G"/>
</dbReference>
<keyword evidence="3 8" id="KW-0479">Metal-binding</keyword>
<keyword evidence="6 8" id="KW-0460">Magnesium</keyword>
<feature type="compositionally biased region" description="Basic residues" evidence="9">
    <location>
        <begin position="813"/>
        <end position="822"/>
    </location>
</feature>
<feature type="region of interest" description="Disordered" evidence="9">
    <location>
        <begin position="766"/>
        <end position="917"/>
    </location>
</feature>
<feature type="compositionally biased region" description="Acidic residues" evidence="9">
    <location>
        <begin position="124"/>
        <end position="155"/>
    </location>
</feature>
<comment type="cofactor">
    <cofactor evidence="8">
        <name>Mg(2+)</name>
        <dbReference type="ChEBI" id="CHEBI:18420"/>
    </cofactor>
    <text evidence="8">Binds 1 Mg(2+) ion per subunit.</text>
</comment>
<feature type="binding site" evidence="8">
    <location>
        <position position="498"/>
    </location>
    <ligand>
        <name>Zn(2+)</name>
        <dbReference type="ChEBI" id="CHEBI:29105"/>
        <note>ligand shared between dimeric partners</note>
    </ligand>
</feature>
<comment type="catalytic activity">
    <reaction evidence="8">
        <text>Endonucleolytic cleavage of single-stranded RNA in A- and U-rich regions.</text>
        <dbReference type="EC" id="3.1.26.12"/>
    </reaction>
</comment>
<dbReference type="Pfam" id="PF20833">
    <property type="entry name" value="RNase_E_G_Thio"/>
    <property type="match status" value="1"/>
</dbReference>
<keyword evidence="7 8" id="KW-0694">RNA-binding</keyword>
<dbReference type="Gene3D" id="3.40.1260.20">
    <property type="entry name" value="Ribonuclease E, catalytic domain"/>
    <property type="match status" value="1"/>
</dbReference>
<comment type="similarity">
    <text evidence="8">Belongs to the RNase E/G family. RNase E subfamily.</text>
</comment>
<dbReference type="GO" id="GO:0006364">
    <property type="term" value="P:rRNA processing"/>
    <property type="evidence" value="ECO:0007669"/>
    <property type="project" value="UniProtKB-UniRule"/>
</dbReference>
<feature type="region of interest" description="Disordered" evidence="9">
    <location>
        <begin position="93"/>
        <end position="180"/>
    </location>
</feature>
<dbReference type="SUPFAM" id="SSF50249">
    <property type="entry name" value="Nucleic acid-binding proteins"/>
    <property type="match status" value="1"/>
</dbReference>
<feature type="compositionally biased region" description="Basic and acidic residues" evidence="9">
    <location>
        <begin position="660"/>
        <end position="679"/>
    </location>
</feature>
<keyword evidence="1 8" id="KW-0963">Cytoplasm</keyword>
<feature type="binding site" evidence="8">
    <location>
        <position position="397"/>
    </location>
    <ligand>
        <name>Mg(2+)</name>
        <dbReference type="ChEBI" id="CHEBI:18420"/>
        <note>catalytic</note>
    </ligand>
</feature>
<dbReference type="NCBIfam" id="TIGR00757">
    <property type="entry name" value="RNaseEG"/>
    <property type="match status" value="1"/>
</dbReference>
<dbReference type="GO" id="GO:0000049">
    <property type="term" value="F:tRNA binding"/>
    <property type="evidence" value="ECO:0007669"/>
    <property type="project" value="UniProtKB-KW"/>
</dbReference>
<dbReference type="EC" id="3.1.26.12" evidence="8"/>
<evidence type="ECO:0000259" key="11">
    <source>
        <dbReference type="Pfam" id="PF20833"/>
    </source>
</evidence>
<dbReference type="HAMAP" id="MF_00970">
    <property type="entry name" value="RNase_E"/>
    <property type="match status" value="1"/>
</dbReference>
<organism evidence="12 13">
    <name type="scientific">Hyphomonas polymorpha PS728</name>
    <dbReference type="NCBI Taxonomy" id="1280954"/>
    <lineage>
        <taxon>Bacteria</taxon>
        <taxon>Pseudomonadati</taxon>
        <taxon>Pseudomonadota</taxon>
        <taxon>Alphaproteobacteria</taxon>
        <taxon>Hyphomonadales</taxon>
        <taxon>Hyphomonadaceae</taxon>
        <taxon>Hyphomonas</taxon>
    </lineage>
</organism>
<gene>
    <name evidence="8" type="primary">rne</name>
    <name evidence="12" type="ORF">HPO_00685</name>
</gene>
<dbReference type="CDD" id="cd04453">
    <property type="entry name" value="S1_RNase_E"/>
    <property type="match status" value="1"/>
</dbReference>
<evidence type="ECO:0000313" key="12">
    <source>
        <dbReference type="EMBL" id="KDA00500.1"/>
    </source>
</evidence>
<feature type="compositionally biased region" description="Basic residues" evidence="9">
    <location>
        <begin position="714"/>
        <end position="729"/>
    </location>
</feature>
<evidence type="ECO:0000256" key="9">
    <source>
        <dbReference type="SAM" id="MobiDB-lite"/>
    </source>
</evidence>
<dbReference type="GO" id="GO:0006402">
    <property type="term" value="P:mRNA catabolic process"/>
    <property type="evidence" value="ECO:0007669"/>
    <property type="project" value="UniProtKB-UniRule"/>
</dbReference>
<keyword evidence="8" id="KW-0997">Cell inner membrane</keyword>
<dbReference type="PATRIC" id="fig|1280954.3.peg.142"/>
<feature type="compositionally biased region" description="Acidic residues" evidence="9">
    <location>
        <begin position="608"/>
        <end position="632"/>
    </location>
</feature>
<evidence type="ECO:0000256" key="1">
    <source>
        <dbReference type="ARBA" id="ARBA00022490"/>
    </source>
</evidence>
<dbReference type="GO" id="GO:0005737">
    <property type="term" value="C:cytoplasm"/>
    <property type="evidence" value="ECO:0007669"/>
    <property type="project" value="UniProtKB-SubCell"/>
</dbReference>
<keyword evidence="4 8" id="KW-0255">Endonuclease</keyword>
<feature type="compositionally biased region" description="Basic and acidic residues" evidence="9">
    <location>
        <begin position="156"/>
        <end position="168"/>
    </location>
</feature>
<keyword evidence="8" id="KW-0862">Zinc</keyword>
<feature type="domain" description="RNA-binding protein AU-1/Ribonuclease E/G" evidence="10">
    <location>
        <begin position="215"/>
        <end position="485"/>
    </location>
</feature>
<feature type="compositionally biased region" description="Low complexity" evidence="9">
    <location>
        <begin position="771"/>
        <end position="793"/>
    </location>
</feature>
<dbReference type="GO" id="GO:0000287">
    <property type="term" value="F:magnesium ion binding"/>
    <property type="evidence" value="ECO:0007669"/>
    <property type="project" value="UniProtKB-UniRule"/>
</dbReference>
<keyword evidence="8" id="KW-0472">Membrane</keyword>
<evidence type="ECO:0000256" key="6">
    <source>
        <dbReference type="ARBA" id="ARBA00022842"/>
    </source>
</evidence>
<evidence type="ECO:0000256" key="5">
    <source>
        <dbReference type="ARBA" id="ARBA00022801"/>
    </source>
</evidence>
<feature type="binding site" evidence="8">
    <location>
        <position position="501"/>
    </location>
    <ligand>
        <name>Zn(2+)</name>
        <dbReference type="ChEBI" id="CHEBI:29105"/>
        <note>ligand shared between dimeric partners</note>
    </ligand>
</feature>
<dbReference type="GO" id="GO:0008995">
    <property type="term" value="F:ribonuclease E activity"/>
    <property type="evidence" value="ECO:0007669"/>
    <property type="project" value="UniProtKB-EC"/>
</dbReference>
<name>A0A062VD92_9PROT</name>
<feature type="compositionally biased region" description="Pro residues" evidence="9">
    <location>
        <begin position="862"/>
        <end position="874"/>
    </location>
</feature>
<dbReference type="EMBL" id="ARYM01000001">
    <property type="protein sequence ID" value="KDA00500.1"/>
    <property type="molecule type" value="Genomic_DNA"/>
</dbReference>
<evidence type="ECO:0000256" key="2">
    <source>
        <dbReference type="ARBA" id="ARBA00022722"/>
    </source>
</evidence>
<evidence type="ECO:0000256" key="8">
    <source>
        <dbReference type="HAMAP-Rule" id="MF_00970"/>
    </source>
</evidence>
<comment type="function">
    <text evidence="8">Endoribonuclease that plays a central role in RNA processing and decay. Required for the maturation of 5S and 16S rRNAs and the majority of tRNAs. Also involved in the degradation of most mRNAs.</text>
</comment>
<keyword evidence="2 8" id="KW-0540">Nuclease</keyword>
<feature type="compositionally biased region" description="Pro residues" evidence="9">
    <location>
        <begin position="890"/>
        <end position="903"/>
    </location>
</feature>
<comment type="subunit">
    <text evidence="8">Homotetramer formed by a dimer of dimers.</text>
</comment>
<sequence>MLIDAAHPEETRVAIVNNGQVDDFDFEATGNEQLRGNIYLAKVTRVEPSLQAAFVEYGGNRHGFLAFSEIHPDYYQLPAADRELLLKEAAEEAAAAIEDDDDGPYVPHGMSAELENGGNGEAVSADDSDDEDGDEDDTDADASADAEGDGEDDGEEARPRAAKPERRGGQKKAQRTPISKRYKIQEVIRRRQVMLVQVVKEERGNKGAALTTYLSLAGRYSVLMPNTPRGGGISRKIVNSADRKRLKSIVSELDVPEGQGLIVRTAGAKRTKAEIKRDYDYLSKLWEQIVEKTLSSEAPALINAEGGLVHRAMRDMFDKEIEEVWVQGDEAYREAKDLAKIIMPSQAKKVQQWREEDPLYVAEAVENQLDSIYSPVVQLKSGGYLVINQTEALVAIDVNSGKSTRERNIEQTAVRTNLEAAEEACRQMRLRDLAGLIVIDFIDMEENKNNRAVEKRLKECLKVDRARVQHGRISQFGLMEISRQRRRQGVLQATSDPCPACNGTGRRRSIPSAALQLIRAIEARAATGGLKGIGVKAPTDVALYILNNKREALIEIERVAGFAISIHSSEDMLPGDFEINAERDPGAKPKKRPTPRSLMKPTPPSVRDEDDEDIEDEDLIEADDEAGDEDEAGEPRSSEASDEKQGGGRRRRRRRRGGRSRGETRETGLEVVDAERPADAEADADTGDEDDDDEDGDETAGTAEAGSDDSDAARKRRRRGRRGGRRRRRGGEGRGEGGEIAAIADGGAFLDGLSVSADVMLSEEEPAIGLPAPVEAPQVEAETAEEPVAAETQGETVEAEDAPAPAADEPRTGRSRSRRGRGSKSTPEETPAAEAAPAVEAAPETPEPVAEAEPVHVEPAPVEAPAPQAAPEPEPAMAQAEATPVAAEPEPAPAPAAPAPAEPTGPKRSGWWNRGKK</sequence>
<comment type="caution">
    <text evidence="12">The sequence shown here is derived from an EMBL/GenBank/DDBJ whole genome shotgun (WGS) entry which is preliminary data.</text>
</comment>
<feature type="compositionally biased region" description="Acidic residues" evidence="9">
    <location>
        <begin position="680"/>
        <end position="698"/>
    </location>
</feature>
<feature type="region of interest" description="Required for zinc-mediated homotetramerization and catalytic activity" evidence="8">
    <location>
        <begin position="498"/>
        <end position="501"/>
    </location>
</feature>
<dbReference type="Pfam" id="PF10150">
    <property type="entry name" value="RNase_E_G"/>
    <property type="match status" value="1"/>
</dbReference>
<feature type="compositionally biased region" description="Low complexity" evidence="9">
    <location>
        <begin position="828"/>
        <end position="861"/>
    </location>
</feature>
<dbReference type="GO" id="GO:0008270">
    <property type="term" value="F:zinc ion binding"/>
    <property type="evidence" value="ECO:0007669"/>
    <property type="project" value="UniProtKB-UniRule"/>
</dbReference>
<evidence type="ECO:0000256" key="3">
    <source>
        <dbReference type="ARBA" id="ARBA00022723"/>
    </source>
</evidence>
<keyword evidence="8" id="KW-0698">rRNA processing</keyword>
<feature type="binding site" evidence="8">
    <location>
        <position position="440"/>
    </location>
    <ligand>
        <name>Mg(2+)</name>
        <dbReference type="ChEBI" id="CHEBI:18420"/>
        <note>catalytic</note>
    </ligand>
</feature>
<keyword evidence="13" id="KW-1185">Reference proteome</keyword>
<feature type="region of interest" description="Disordered" evidence="9">
    <location>
        <begin position="576"/>
        <end position="747"/>
    </location>
</feature>
<dbReference type="GO" id="GO:0009898">
    <property type="term" value="C:cytoplasmic side of plasma membrane"/>
    <property type="evidence" value="ECO:0007669"/>
    <property type="project" value="UniProtKB-UniRule"/>
</dbReference>
<comment type="cofactor">
    <cofactor evidence="8">
        <name>Zn(2+)</name>
        <dbReference type="ChEBI" id="CHEBI:29105"/>
    </cofactor>
    <text evidence="8">Binds 2 Zn(2+) ions per homotetramer.</text>
</comment>